<feature type="domain" description="HNH nuclease" evidence="1">
    <location>
        <begin position="380"/>
        <end position="430"/>
    </location>
</feature>
<dbReference type="EMBL" id="SPQZ01000009">
    <property type="protein sequence ID" value="TFV94827.1"/>
    <property type="molecule type" value="Genomic_DNA"/>
</dbReference>
<protein>
    <submittedName>
        <fullName evidence="2">HNH endonuclease</fullName>
    </submittedName>
</protein>
<dbReference type="AlphaFoldDB" id="A0A4Y9QRC2"/>
<dbReference type="SMART" id="SM00507">
    <property type="entry name" value="HNHc"/>
    <property type="match status" value="1"/>
</dbReference>
<dbReference type="Pfam" id="PF13391">
    <property type="entry name" value="HNH_2"/>
    <property type="match status" value="1"/>
</dbReference>
<dbReference type="RefSeq" id="WP_135121638.1">
    <property type="nucleotide sequence ID" value="NZ_SPQZ01000009.1"/>
</dbReference>
<proteinExistence type="predicted"/>
<dbReference type="GO" id="GO:0004519">
    <property type="term" value="F:endonuclease activity"/>
    <property type="evidence" value="ECO:0007669"/>
    <property type="project" value="UniProtKB-KW"/>
</dbReference>
<keyword evidence="3" id="KW-1185">Reference proteome</keyword>
<sequence>MEKLQSRMQEAIAAATPLLAETTAVGVLPAATDEELLAGAALMEELGRLVDASRIAYAGEIADRSRKILGPQALPDRFGCATPVELLERVARVSPQTARARLALGTQTRPELSLTGEALPAPFDVVRRGLATGRLGVDSATIITSALSKAMVGLPTDTLSRFLPAEHELVCSAIGAAPSADAPALPPVTPSETEVQASVWVLAVNPDGAEPSVTQFESRAFRLHRPRNGMIPVSGSLLPEVAGHLQAVFDAMCNQRSSLTFLTDEERAALEAAEGPRDPRSRAQRQHDALAAVFALAGRSDELPTLNGASATMVTHVLATDLDAATGAVTGPGHVDGLDVPISAGAVEQLCCANGIQPVALSAHGAILRLGTTERCFNRAQRRALAARDGGCVICGIPPQYTEAHHVVPWAMVKATHVSNGVLLCWYHHRTITTSGWQIRMVHGHPEIKPPPALGPHVWRPARASRARQADALRRRLRE</sequence>
<dbReference type="InterPro" id="IPR003870">
    <property type="entry name" value="DUF222"/>
</dbReference>
<dbReference type="Proteomes" id="UP000298127">
    <property type="component" value="Unassembled WGS sequence"/>
</dbReference>
<accession>A0A4Y9QRC2</accession>
<dbReference type="Gene3D" id="1.10.30.50">
    <property type="match status" value="1"/>
</dbReference>
<name>A0A4Y9QRC2_9MICO</name>
<comment type="caution">
    <text evidence="2">The sequence shown here is derived from an EMBL/GenBank/DDBJ whole genome shotgun (WGS) entry which is preliminary data.</text>
</comment>
<keyword evidence="2" id="KW-0378">Hydrolase</keyword>
<evidence type="ECO:0000313" key="2">
    <source>
        <dbReference type="EMBL" id="TFV94827.1"/>
    </source>
</evidence>
<reference evidence="2 3" key="1">
    <citation type="journal article" date="2018" name="J. Microbiol.">
        <title>Leifsonia flava sp. nov., a novel actinobacterium isolated from the rhizosphere of Aquilegia viridiflora.</title>
        <authorList>
            <person name="Cai Y."/>
            <person name="Tao W.Z."/>
            <person name="Ma Y.J."/>
            <person name="Cheng J."/>
            <person name="Zhang M.Y."/>
            <person name="Zhang Y.X."/>
        </authorList>
    </citation>
    <scope>NUCLEOTIDE SEQUENCE [LARGE SCALE GENOMIC DNA]</scope>
    <source>
        <strain evidence="2 3">SYP-B2174</strain>
    </source>
</reference>
<evidence type="ECO:0000313" key="3">
    <source>
        <dbReference type="Proteomes" id="UP000298127"/>
    </source>
</evidence>
<keyword evidence="2" id="KW-0255">Endonuclease</keyword>
<dbReference type="InterPro" id="IPR003615">
    <property type="entry name" value="HNH_nuc"/>
</dbReference>
<evidence type="ECO:0000259" key="1">
    <source>
        <dbReference type="SMART" id="SM00507"/>
    </source>
</evidence>
<dbReference type="CDD" id="cd00085">
    <property type="entry name" value="HNHc"/>
    <property type="match status" value="1"/>
</dbReference>
<organism evidence="2 3">
    <name type="scientific">Orlajensenia leifsoniae</name>
    <dbReference type="NCBI Taxonomy" id="2561933"/>
    <lineage>
        <taxon>Bacteria</taxon>
        <taxon>Bacillati</taxon>
        <taxon>Actinomycetota</taxon>
        <taxon>Actinomycetes</taxon>
        <taxon>Micrococcales</taxon>
        <taxon>Microbacteriaceae</taxon>
        <taxon>Orlajensenia</taxon>
    </lineage>
</organism>
<gene>
    <name evidence="2" type="ORF">E4M00_16815</name>
</gene>
<dbReference type="Pfam" id="PF02720">
    <property type="entry name" value="DUF222"/>
    <property type="match status" value="1"/>
</dbReference>
<keyword evidence="2" id="KW-0540">Nuclease</keyword>